<keyword evidence="1" id="KW-0472">Membrane</keyword>
<dbReference type="RefSeq" id="WP_346753411.1">
    <property type="nucleotide sequence ID" value="NZ_JAUJEA010000007.1"/>
</dbReference>
<comment type="caution">
    <text evidence="2">The sequence shown here is derived from an EMBL/GenBank/DDBJ whole genome shotgun (WGS) entry which is preliminary data.</text>
</comment>
<evidence type="ECO:0000313" key="3">
    <source>
        <dbReference type="Proteomes" id="UP001172082"/>
    </source>
</evidence>
<reference evidence="2" key="1">
    <citation type="submission" date="2023-06" db="EMBL/GenBank/DDBJ databases">
        <title>Genomic of Parafulvivirga corallium.</title>
        <authorList>
            <person name="Wang G."/>
        </authorList>
    </citation>
    <scope>NUCLEOTIDE SEQUENCE</scope>
    <source>
        <strain evidence="2">BMA10</strain>
    </source>
</reference>
<dbReference type="EMBL" id="JAUJEA010000007">
    <property type="protein sequence ID" value="MDN5203388.1"/>
    <property type="molecule type" value="Genomic_DNA"/>
</dbReference>
<proteinExistence type="predicted"/>
<keyword evidence="1" id="KW-1133">Transmembrane helix</keyword>
<evidence type="ECO:0000313" key="2">
    <source>
        <dbReference type="EMBL" id="MDN5203388.1"/>
    </source>
</evidence>
<accession>A0ABT8KUT5</accession>
<sequence>MQNQDEFYIGYLPKAPKKISGSLKLIIFLLMLIMAFVAFMVVANEEKFDESTFEYGKLTELKGVIVKHPVPMLKVKMGIDPDKKEVYRSFILVNFGKMGVYELVDDLASKMDEPLDQYEVTVQGTLIYFDGKTLLELSNQSASIINFEKRDGTEPVSNFLTLQEEAILQGEIIDPKCYFGVMKPGFGKVHRSCAVRCISGGIPPVLMMKDKQGEMNYVLLTDYGWGPINQKILDKVGKAVRISGQLQSVDDWYVLKVNEAKAISLLEDPIHWGKDVYSNLVVDFQNSGKHTCPYHPEMSISLCQ</sequence>
<protein>
    <submittedName>
        <fullName evidence="2">Uncharacterized protein</fullName>
    </submittedName>
</protein>
<keyword evidence="1" id="KW-0812">Transmembrane</keyword>
<keyword evidence="3" id="KW-1185">Reference proteome</keyword>
<feature type="transmembrane region" description="Helical" evidence="1">
    <location>
        <begin position="21"/>
        <end position="43"/>
    </location>
</feature>
<dbReference type="Proteomes" id="UP001172082">
    <property type="component" value="Unassembled WGS sequence"/>
</dbReference>
<evidence type="ECO:0000256" key="1">
    <source>
        <dbReference type="SAM" id="Phobius"/>
    </source>
</evidence>
<name>A0ABT8KUT5_9BACT</name>
<gene>
    <name evidence="2" type="ORF">QQ008_18520</name>
</gene>
<organism evidence="2 3">
    <name type="scientific">Splendidivirga corallicola</name>
    <dbReference type="NCBI Taxonomy" id="3051826"/>
    <lineage>
        <taxon>Bacteria</taxon>
        <taxon>Pseudomonadati</taxon>
        <taxon>Bacteroidota</taxon>
        <taxon>Cytophagia</taxon>
        <taxon>Cytophagales</taxon>
        <taxon>Splendidivirgaceae</taxon>
        <taxon>Splendidivirga</taxon>
    </lineage>
</organism>